<proteinExistence type="inferred from homology"/>
<evidence type="ECO:0000256" key="4">
    <source>
        <dbReference type="ARBA" id="ARBA00022692"/>
    </source>
</evidence>
<comment type="similarity">
    <text evidence="8 9">Belongs to the TonB-dependent receptor family.</text>
</comment>
<feature type="domain" description="TonB-dependent receptor-like beta-barrel" evidence="11">
    <location>
        <begin position="417"/>
        <end position="909"/>
    </location>
</feature>
<keyword evidence="2 8" id="KW-0813">Transport</keyword>
<dbReference type="EMBL" id="JAEVLS010000004">
    <property type="protein sequence ID" value="MBM0106698.1"/>
    <property type="molecule type" value="Genomic_DNA"/>
</dbReference>
<sequence>MNPQQPGVLKRYVMFALALQGAAFTLESNAQDQSTAAPPQEEVVVTGSRITRSEGYEAPTPLTVLSQEQLFGQSANSSVRESLSTMPVFSGGYDITTGAGVPSFNQAGLSTIEMRNLGITRTLVLLDGQRSVGSIATGVVDTDNFPQQLIERVEVVTGGASAVYGSDAVAGVVNFILDRDFTGFKGELSGGSTDRGDAENYKLALAAGFPFAGGRGHVLLSGEMVDNDGIIHGTNRDWGRTTRNYIVNPAYNGTNGQPEFLLRNDVFLSQATHGGLITSGPLRGTAFGEGGVPYQFNYGEGVTRDLFMSGGDYLSTRTDDAFSLLPEQERENIFGRVSYDISDNLNVFLQVSRGVSSTYGIAFPHYQAGAGPTVLSGNPFIPAEVQARMTELGLASFRLGTMNYDMPFVATETTRAANRYVLGAEGDFDLIGANWSWNSYAQLGETKSQHYTHNARIVANYNRALDVIRDPTTGDIVCRSTLANPTDGCVPWNPMGLGVNSEAARDYILGTAFSEQTTRQEVVAASVTGEPFRNWAGPVSLALSAEYRKEEATVNPDEIARRSGWHSGNHQLLDAGYHVVEAAIETLIPLLSNRPLVDAWDLSAAYRATDYEVSGSVSTWKIGTTYAMTPGLRFRATVSRDIRAPNISELFQAQNFGLVSTFDPLTNTTPTHGRTQSGNPNLKPEEADSLTVGVVMQPSFAPGLSVSVDYWDVDIKDAIQLIGGSDIITLCYRGYDILCPRITRNSEGVITTVEQGNFNFASQQASGIDIEASYSFALSSLIDSWVGNMTLRLMGTHYIENISNDGFTEPDDSVGTVDGTPETVLTGSISYDLSRFSSTLTTRYFSDVVMDNDYIVCRTDCPTSTTFARTFDQLGIDGGLYFDLSVAYRFDSLFNAGAEGRVYFNVRNLTDEDPELTPALGTTGLGYIYSRSNGGRWDKLGRVYRLGMDFKF</sequence>
<keyword evidence="10" id="KW-0732">Signal</keyword>
<keyword evidence="3 8" id="KW-1134">Transmembrane beta strand</keyword>
<dbReference type="PROSITE" id="PS52016">
    <property type="entry name" value="TONB_DEPENDENT_REC_3"/>
    <property type="match status" value="1"/>
</dbReference>
<dbReference type="Gene3D" id="2.40.170.20">
    <property type="entry name" value="TonB-dependent receptor, beta-barrel domain"/>
    <property type="match status" value="1"/>
</dbReference>
<evidence type="ECO:0000256" key="2">
    <source>
        <dbReference type="ARBA" id="ARBA00022448"/>
    </source>
</evidence>
<evidence type="ECO:0000256" key="1">
    <source>
        <dbReference type="ARBA" id="ARBA00004571"/>
    </source>
</evidence>
<keyword evidence="14" id="KW-1185">Reference proteome</keyword>
<dbReference type="PANTHER" id="PTHR47234:SF2">
    <property type="entry name" value="TONB-DEPENDENT RECEPTOR"/>
    <property type="match status" value="1"/>
</dbReference>
<evidence type="ECO:0000313" key="14">
    <source>
        <dbReference type="Proteomes" id="UP000661077"/>
    </source>
</evidence>
<reference evidence="13 14" key="1">
    <citation type="journal article" date="2021" name="Int. J. Syst. Evol. Microbiol.">
        <title>Steroidobacter gossypii sp. nov., isolated from soil of cotton cropping field.</title>
        <authorList>
            <person name="Huang R."/>
            <person name="Yang S."/>
            <person name="Zhen C."/>
            <person name="Liu W."/>
        </authorList>
    </citation>
    <scope>NUCLEOTIDE SEQUENCE [LARGE SCALE GENOMIC DNA]</scope>
    <source>
        <strain evidence="13 14">S1-65</strain>
    </source>
</reference>
<evidence type="ECO:0000256" key="6">
    <source>
        <dbReference type="ARBA" id="ARBA00023136"/>
    </source>
</evidence>
<dbReference type="Proteomes" id="UP000661077">
    <property type="component" value="Unassembled WGS sequence"/>
</dbReference>
<dbReference type="SUPFAM" id="SSF56935">
    <property type="entry name" value="Porins"/>
    <property type="match status" value="1"/>
</dbReference>
<dbReference type="RefSeq" id="WP_203168813.1">
    <property type="nucleotide sequence ID" value="NZ_JAEVLS010000004.1"/>
</dbReference>
<feature type="domain" description="TonB-dependent receptor plug" evidence="12">
    <location>
        <begin position="57"/>
        <end position="172"/>
    </location>
</feature>
<evidence type="ECO:0000256" key="7">
    <source>
        <dbReference type="ARBA" id="ARBA00023237"/>
    </source>
</evidence>
<evidence type="ECO:0000256" key="5">
    <source>
        <dbReference type="ARBA" id="ARBA00023077"/>
    </source>
</evidence>
<evidence type="ECO:0000313" key="13">
    <source>
        <dbReference type="EMBL" id="MBM0106698.1"/>
    </source>
</evidence>
<dbReference type="InterPro" id="IPR039426">
    <property type="entry name" value="TonB-dep_rcpt-like"/>
</dbReference>
<accession>A0ABS1X0G7</accession>
<dbReference type="PANTHER" id="PTHR47234">
    <property type="match status" value="1"/>
</dbReference>
<dbReference type="Pfam" id="PF00593">
    <property type="entry name" value="TonB_dep_Rec_b-barrel"/>
    <property type="match status" value="1"/>
</dbReference>
<feature type="signal peptide" evidence="10">
    <location>
        <begin position="1"/>
        <end position="30"/>
    </location>
</feature>
<organism evidence="13 14">
    <name type="scientific">Steroidobacter gossypii</name>
    <dbReference type="NCBI Taxonomy" id="2805490"/>
    <lineage>
        <taxon>Bacteria</taxon>
        <taxon>Pseudomonadati</taxon>
        <taxon>Pseudomonadota</taxon>
        <taxon>Gammaproteobacteria</taxon>
        <taxon>Steroidobacterales</taxon>
        <taxon>Steroidobacteraceae</taxon>
        <taxon>Steroidobacter</taxon>
    </lineage>
</organism>
<keyword evidence="4 8" id="KW-0812">Transmembrane</keyword>
<evidence type="ECO:0000256" key="3">
    <source>
        <dbReference type="ARBA" id="ARBA00022452"/>
    </source>
</evidence>
<keyword evidence="5 9" id="KW-0798">TonB box</keyword>
<keyword evidence="13" id="KW-0675">Receptor</keyword>
<feature type="chain" id="PRO_5045992717" evidence="10">
    <location>
        <begin position="31"/>
        <end position="952"/>
    </location>
</feature>
<dbReference type="Pfam" id="PF07715">
    <property type="entry name" value="Plug"/>
    <property type="match status" value="1"/>
</dbReference>
<evidence type="ECO:0000256" key="9">
    <source>
        <dbReference type="RuleBase" id="RU003357"/>
    </source>
</evidence>
<evidence type="ECO:0000256" key="8">
    <source>
        <dbReference type="PROSITE-ProRule" id="PRU01360"/>
    </source>
</evidence>
<evidence type="ECO:0000256" key="10">
    <source>
        <dbReference type="SAM" id="SignalP"/>
    </source>
</evidence>
<dbReference type="InterPro" id="IPR036942">
    <property type="entry name" value="Beta-barrel_TonB_sf"/>
</dbReference>
<protein>
    <submittedName>
        <fullName evidence="13">TonB-dependent receptor</fullName>
    </submittedName>
</protein>
<evidence type="ECO:0000259" key="12">
    <source>
        <dbReference type="Pfam" id="PF07715"/>
    </source>
</evidence>
<name>A0ABS1X0G7_9GAMM</name>
<dbReference type="InterPro" id="IPR012910">
    <property type="entry name" value="Plug_dom"/>
</dbReference>
<keyword evidence="7 8" id="KW-0998">Cell outer membrane</keyword>
<dbReference type="Gene3D" id="2.170.130.10">
    <property type="entry name" value="TonB-dependent receptor, plug domain"/>
    <property type="match status" value="1"/>
</dbReference>
<dbReference type="InterPro" id="IPR000531">
    <property type="entry name" value="Beta-barrel_TonB"/>
</dbReference>
<evidence type="ECO:0000259" key="11">
    <source>
        <dbReference type="Pfam" id="PF00593"/>
    </source>
</evidence>
<dbReference type="InterPro" id="IPR037066">
    <property type="entry name" value="Plug_dom_sf"/>
</dbReference>
<comment type="caution">
    <text evidence="13">The sequence shown here is derived from an EMBL/GenBank/DDBJ whole genome shotgun (WGS) entry which is preliminary data.</text>
</comment>
<keyword evidence="6 8" id="KW-0472">Membrane</keyword>
<comment type="subcellular location">
    <subcellularLocation>
        <location evidence="1 8">Cell outer membrane</location>
        <topology evidence="1 8">Multi-pass membrane protein</topology>
    </subcellularLocation>
</comment>
<gene>
    <name evidence="13" type="ORF">JM946_18355</name>
</gene>